<accession>A0A6A6SIH7</accession>
<dbReference type="AlphaFoldDB" id="A0A6A6SIH7"/>
<reference evidence="2" key="1">
    <citation type="journal article" date="2020" name="Stud. Mycol.">
        <title>101 Dothideomycetes genomes: a test case for predicting lifestyles and emergence of pathogens.</title>
        <authorList>
            <person name="Haridas S."/>
            <person name="Albert R."/>
            <person name="Binder M."/>
            <person name="Bloem J."/>
            <person name="Labutti K."/>
            <person name="Salamov A."/>
            <person name="Andreopoulos B."/>
            <person name="Baker S."/>
            <person name="Barry K."/>
            <person name="Bills G."/>
            <person name="Bluhm B."/>
            <person name="Cannon C."/>
            <person name="Castanera R."/>
            <person name="Culley D."/>
            <person name="Daum C."/>
            <person name="Ezra D."/>
            <person name="Gonzalez J."/>
            <person name="Henrissat B."/>
            <person name="Kuo A."/>
            <person name="Liang C."/>
            <person name="Lipzen A."/>
            <person name="Lutzoni F."/>
            <person name="Magnuson J."/>
            <person name="Mondo S."/>
            <person name="Nolan M."/>
            <person name="Ohm R."/>
            <person name="Pangilinan J."/>
            <person name="Park H.-J."/>
            <person name="Ramirez L."/>
            <person name="Alfaro M."/>
            <person name="Sun H."/>
            <person name="Tritt A."/>
            <person name="Yoshinaga Y."/>
            <person name="Zwiers L.-H."/>
            <person name="Turgeon B."/>
            <person name="Goodwin S."/>
            <person name="Spatafora J."/>
            <person name="Crous P."/>
            <person name="Grigoriev I."/>
        </authorList>
    </citation>
    <scope>NUCLEOTIDE SEQUENCE</scope>
    <source>
        <strain evidence="2">CBS 473.64</strain>
    </source>
</reference>
<feature type="compositionally biased region" description="Polar residues" evidence="1">
    <location>
        <begin position="1"/>
        <end position="10"/>
    </location>
</feature>
<proteinExistence type="predicted"/>
<dbReference type="EMBL" id="MU006776">
    <property type="protein sequence ID" value="KAF2646024.1"/>
    <property type="molecule type" value="Genomic_DNA"/>
</dbReference>
<evidence type="ECO:0000313" key="3">
    <source>
        <dbReference type="Proteomes" id="UP000799753"/>
    </source>
</evidence>
<feature type="region of interest" description="Disordered" evidence="1">
    <location>
        <begin position="1"/>
        <end position="101"/>
    </location>
</feature>
<organism evidence="2 3">
    <name type="scientific">Massarina eburnea CBS 473.64</name>
    <dbReference type="NCBI Taxonomy" id="1395130"/>
    <lineage>
        <taxon>Eukaryota</taxon>
        <taxon>Fungi</taxon>
        <taxon>Dikarya</taxon>
        <taxon>Ascomycota</taxon>
        <taxon>Pezizomycotina</taxon>
        <taxon>Dothideomycetes</taxon>
        <taxon>Pleosporomycetidae</taxon>
        <taxon>Pleosporales</taxon>
        <taxon>Massarineae</taxon>
        <taxon>Massarinaceae</taxon>
        <taxon>Massarina</taxon>
    </lineage>
</organism>
<name>A0A6A6SIH7_9PLEO</name>
<evidence type="ECO:0000256" key="1">
    <source>
        <dbReference type="SAM" id="MobiDB-lite"/>
    </source>
</evidence>
<protein>
    <submittedName>
        <fullName evidence="2">Uncharacterized protein</fullName>
    </submittedName>
</protein>
<sequence>MRSAEFSSVQPTLPTPTPTPTPTPRTKFATGEGRRWYRNRSAITHDPIRPSYGDESDNDNLFFNAAPTAPTSMKRKSSESVQQKLPRPDTQRIAGGISNPRCAMQSKIPDLYIHERRESQEGKYEVRIWARGRQVYIPSGLAVTWEAGA</sequence>
<evidence type="ECO:0000313" key="2">
    <source>
        <dbReference type="EMBL" id="KAF2646024.1"/>
    </source>
</evidence>
<feature type="compositionally biased region" description="Pro residues" evidence="1">
    <location>
        <begin position="13"/>
        <end position="23"/>
    </location>
</feature>
<dbReference type="Proteomes" id="UP000799753">
    <property type="component" value="Unassembled WGS sequence"/>
</dbReference>
<gene>
    <name evidence="2" type="ORF">P280DRAFT_275</name>
</gene>
<keyword evidence="3" id="KW-1185">Reference proteome</keyword>